<protein>
    <recommendedName>
        <fullName evidence="4 14">Acetolactate synthase</fullName>
        <ecNumber evidence="4 14">2.2.1.6</ecNumber>
    </recommendedName>
</protein>
<evidence type="ECO:0000256" key="8">
    <source>
        <dbReference type="ARBA" id="ARBA00022723"/>
    </source>
</evidence>
<evidence type="ECO:0000256" key="9">
    <source>
        <dbReference type="ARBA" id="ARBA00022827"/>
    </source>
</evidence>
<name>A0A4Q9DNP8_9BACL</name>
<feature type="domain" description="Thiamine pyrophosphate enzyme N-terminal TPP-binding" evidence="17">
    <location>
        <begin position="74"/>
        <end position="189"/>
    </location>
</feature>
<dbReference type="SUPFAM" id="SSF52467">
    <property type="entry name" value="DHS-like NAD/FAD-binding domain"/>
    <property type="match status" value="1"/>
</dbReference>
<dbReference type="GO" id="GO:0009097">
    <property type="term" value="P:isoleucine biosynthetic process"/>
    <property type="evidence" value="ECO:0007669"/>
    <property type="project" value="UniProtKB-UniPathway"/>
</dbReference>
<evidence type="ECO:0000256" key="11">
    <source>
        <dbReference type="ARBA" id="ARBA00023052"/>
    </source>
</evidence>
<keyword evidence="12 14" id="KW-0100">Branched-chain amino acid biosynthesis</keyword>
<dbReference type="PANTHER" id="PTHR18968:SF13">
    <property type="entry name" value="ACETOLACTATE SYNTHASE CATALYTIC SUBUNIT, MITOCHONDRIAL"/>
    <property type="match status" value="1"/>
</dbReference>
<dbReference type="PROSITE" id="PS00187">
    <property type="entry name" value="TPP_ENZYMES"/>
    <property type="match status" value="1"/>
</dbReference>
<comment type="pathway">
    <text evidence="1 14">Amino-acid biosynthesis; L-isoleucine biosynthesis; L-isoleucine from 2-oxobutanoate: step 1/4.</text>
</comment>
<comment type="catalytic activity">
    <reaction evidence="13 14">
        <text>2 pyruvate + H(+) = (2S)-2-acetolactate + CO2</text>
        <dbReference type="Rhea" id="RHEA:25249"/>
        <dbReference type="ChEBI" id="CHEBI:15361"/>
        <dbReference type="ChEBI" id="CHEBI:15378"/>
        <dbReference type="ChEBI" id="CHEBI:16526"/>
        <dbReference type="ChEBI" id="CHEBI:58476"/>
        <dbReference type="EC" id="2.2.1.6"/>
    </reaction>
</comment>
<dbReference type="UniPathway" id="UPA00049">
    <property type="reaction ID" value="UER00059"/>
</dbReference>
<evidence type="ECO:0000256" key="13">
    <source>
        <dbReference type="ARBA" id="ARBA00048670"/>
    </source>
</evidence>
<dbReference type="GO" id="GO:0003984">
    <property type="term" value="F:acetolactate synthase activity"/>
    <property type="evidence" value="ECO:0007669"/>
    <property type="project" value="UniProtKB-EC"/>
</dbReference>
<keyword evidence="8 14" id="KW-0479">Metal-binding</keyword>
<keyword evidence="7 14" id="KW-0808">Transferase</keyword>
<dbReference type="FunFam" id="3.40.50.1220:FF:000008">
    <property type="entry name" value="Acetolactate synthase"/>
    <property type="match status" value="1"/>
</dbReference>
<sequence>MAHVTVLQVRAISPHKAWNREIPANQGGTAKNDPFRPLARQILLWLETRGAYLFRRWSFVEKSFENLGNAELITGSECLLRCLLLEGVECVFGYPGGNVLYIYDAMVGNPEFAHCLTRHEQGAIHAADGYARSTGKVGVCIATSGPGATNLVTGIATAYMDSVPLVVITGNVPTSVMGTDAFQEADIISITMSITKHSYLVRDVNELPRIIHEAFHIASTGRKGPVLIDIPKDVSNHQLLFRPSDRLDIRGYNPETELNHSEIDNLLQAITESHKPVIIAGGGVVYSNAAAELLEFVKKTNIPVVTTLLGLGGFPSAHELWLGMPGHHGAYTANMALQNADLIISIGSRFDDRLTMKVSGFAPSAKCIAHIDIDPAEIGKNVHTDIACVGDIKAVLSYANTKARPALSDGWMDKLRQDKQNYPIRYKDSETELKPQYVLELIHETTQGEAIVTTDVGQHQMWAAQFYKFKHPRSMITSGGLGTMGFGFPSAIGAQLGNPSRLVVSINGDGGMQMCAQEMAICAIQNIPVKIVVLNNQVLGMVKQQQEIIYEKRYSQIDLAGSPDFVKLAEAYGIKGLKAGNKEEARRVWQEALETPGPVLVEFIIPKNENVYPMVLPGMALDQMIMGDFE</sequence>
<dbReference type="NCBIfam" id="TIGR00118">
    <property type="entry name" value="acolac_lg"/>
    <property type="match status" value="1"/>
</dbReference>
<dbReference type="InterPro" id="IPR012846">
    <property type="entry name" value="Acetolactate_synth_lsu"/>
</dbReference>
<feature type="domain" description="Thiamine pyrophosphate enzyme central" evidence="15">
    <location>
        <begin position="263"/>
        <end position="397"/>
    </location>
</feature>
<evidence type="ECO:0000313" key="18">
    <source>
        <dbReference type="EMBL" id="TBL74521.1"/>
    </source>
</evidence>
<evidence type="ECO:0000256" key="14">
    <source>
        <dbReference type="RuleBase" id="RU003591"/>
    </source>
</evidence>
<dbReference type="Pfam" id="PF02775">
    <property type="entry name" value="TPP_enzyme_C"/>
    <property type="match status" value="1"/>
</dbReference>
<dbReference type="InterPro" id="IPR011766">
    <property type="entry name" value="TPP_enzyme_TPP-bd"/>
</dbReference>
<dbReference type="EMBL" id="SIRE01000019">
    <property type="protein sequence ID" value="TBL74521.1"/>
    <property type="molecule type" value="Genomic_DNA"/>
</dbReference>
<evidence type="ECO:0000313" key="19">
    <source>
        <dbReference type="Proteomes" id="UP000293142"/>
    </source>
</evidence>
<evidence type="ECO:0000256" key="2">
    <source>
        <dbReference type="ARBA" id="ARBA00005025"/>
    </source>
</evidence>
<keyword evidence="10 14" id="KW-0460">Magnesium</keyword>
<dbReference type="OrthoDB" id="4494979at2"/>
<dbReference type="UniPathway" id="UPA00047">
    <property type="reaction ID" value="UER00055"/>
</dbReference>
<dbReference type="InterPro" id="IPR012000">
    <property type="entry name" value="Thiamin_PyroP_enz_cen_dom"/>
</dbReference>
<dbReference type="Pfam" id="PF02776">
    <property type="entry name" value="TPP_enzyme_N"/>
    <property type="match status" value="1"/>
</dbReference>
<accession>A0A4Q9DNP8</accession>
<dbReference type="Gene3D" id="3.40.50.1220">
    <property type="entry name" value="TPP-binding domain"/>
    <property type="match status" value="1"/>
</dbReference>
<keyword evidence="11 14" id="KW-0786">Thiamine pyrophosphate</keyword>
<dbReference type="SUPFAM" id="SSF52518">
    <property type="entry name" value="Thiamin diphosphate-binding fold (THDP-binding)"/>
    <property type="match status" value="2"/>
</dbReference>
<dbReference type="InterPro" id="IPR012001">
    <property type="entry name" value="Thiamin_PyroP_enz_TPP-bd_dom"/>
</dbReference>
<dbReference type="Proteomes" id="UP000293142">
    <property type="component" value="Unassembled WGS sequence"/>
</dbReference>
<comment type="caution">
    <text evidence="18">The sequence shown here is derived from an EMBL/GenBank/DDBJ whole genome shotgun (WGS) entry which is preliminary data.</text>
</comment>
<organism evidence="18 19">
    <name type="scientific">Paenibacillus thalictri</name>
    <dbReference type="NCBI Taxonomy" id="2527873"/>
    <lineage>
        <taxon>Bacteria</taxon>
        <taxon>Bacillati</taxon>
        <taxon>Bacillota</taxon>
        <taxon>Bacilli</taxon>
        <taxon>Bacillales</taxon>
        <taxon>Paenibacillaceae</taxon>
        <taxon>Paenibacillus</taxon>
    </lineage>
</organism>
<dbReference type="GO" id="GO:0000287">
    <property type="term" value="F:magnesium ion binding"/>
    <property type="evidence" value="ECO:0007669"/>
    <property type="project" value="UniProtKB-UniRule"/>
</dbReference>
<evidence type="ECO:0000256" key="5">
    <source>
        <dbReference type="ARBA" id="ARBA00022605"/>
    </source>
</evidence>
<dbReference type="InterPro" id="IPR045229">
    <property type="entry name" value="TPP_enz"/>
</dbReference>
<keyword evidence="6" id="KW-0285">Flavoprotein</keyword>
<dbReference type="GO" id="GO:0005948">
    <property type="term" value="C:acetolactate synthase complex"/>
    <property type="evidence" value="ECO:0007669"/>
    <property type="project" value="TreeGrafter"/>
</dbReference>
<comment type="similarity">
    <text evidence="3 14">Belongs to the TPP enzyme family.</text>
</comment>
<dbReference type="GO" id="GO:0050660">
    <property type="term" value="F:flavin adenine dinucleotide binding"/>
    <property type="evidence" value="ECO:0007669"/>
    <property type="project" value="InterPro"/>
</dbReference>
<evidence type="ECO:0000256" key="4">
    <source>
        <dbReference type="ARBA" id="ARBA00013145"/>
    </source>
</evidence>
<dbReference type="Gene3D" id="3.40.50.970">
    <property type="match status" value="2"/>
</dbReference>
<dbReference type="CDD" id="cd07035">
    <property type="entry name" value="TPP_PYR_POX_like"/>
    <property type="match status" value="1"/>
</dbReference>
<keyword evidence="5 14" id="KW-0028">Amino-acid biosynthesis</keyword>
<comment type="cofactor">
    <cofactor evidence="14">
        <name>Mg(2+)</name>
        <dbReference type="ChEBI" id="CHEBI:18420"/>
    </cofactor>
    <text evidence="14">Binds 1 Mg(2+) ion per subunit.</text>
</comment>
<evidence type="ECO:0000256" key="1">
    <source>
        <dbReference type="ARBA" id="ARBA00004974"/>
    </source>
</evidence>
<proteinExistence type="inferred from homology"/>
<evidence type="ECO:0000256" key="6">
    <source>
        <dbReference type="ARBA" id="ARBA00022630"/>
    </source>
</evidence>
<evidence type="ECO:0000259" key="16">
    <source>
        <dbReference type="Pfam" id="PF02775"/>
    </source>
</evidence>
<dbReference type="AlphaFoldDB" id="A0A4Q9DNP8"/>
<dbReference type="GO" id="GO:0030976">
    <property type="term" value="F:thiamine pyrophosphate binding"/>
    <property type="evidence" value="ECO:0007669"/>
    <property type="project" value="UniProtKB-UniRule"/>
</dbReference>
<dbReference type="PANTHER" id="PTHR18968">
    <property type="entry name" value="THIAMINE PYROPHOSPHATE ENZYMES"/>
    <property type="match status" value="1"/>
</dbReference>
<evidence type="ECO:0000256" key="12">
    <source>
        <dbReference type="ARBA" id="ARBA00023304"/>
    </source>
</evidence>
<dbReference type="InterPro" id="IPR039368">
    <property type="entry name" value="AHAS_TPP"/>
</dbReference>
<evidence type="ECO:0000256" key="7">
    <source>
        <dbReference type="ARBA" id="ARBA00022679"/>
    </source>
</evidence>
<dbReference type="InterPro" id="IPR029035">
    <property type="entry name" value="DHS-like_NAD/FAD-binding_dom"/>
</dbReference>
<dbReference type="FunFam" id="3.40.50.970:FF:000016">
    <property type="entry name" value="Acetolactate synthase"/>
    <property type="match status" value="1"/>
</dbReference>
<evidence type="ECO:0000256" key="10">
    <source>
        <dbReference type="ARBA" id="ARBA00022842"/>
    </source>
</evidence>
<comment type="pathway">
    <text evidence="2 14">Amino-acid biosynthesis; L-valine biosynthesis; L-valine from pyruvate: step 1/4.</text>
</comment>
<evidence type="ECO:0000259" key="17">
    <source>
        <dbReference type="Pfam" id="PF02776"/>
    </source>
</evidence>
<dbReference type="FunFam" id="3.40.50.970:FF:000007">
    <property type="entry name" value="Acetolactate synthase"/>
    <property type="match status" value="1"/>
</dbReference>
<dbReference type="Pfam" id="PF00205">
    <property type="entry name" value="TPP_enzyme_M"/>
    <property type="match status" value="1"/>
</dbReference>
<dbReference type="CDD" id="cd02015">
    <property type="entry name" value="TPP_AHAS"/>
    <property type="match status" value="1"/>
</dbReference>
<evidence type="ECO:0000256" key="3">
    <source>
        <dbReference type="ARBA" id="ARBA00007812"/>
    </source>
</evidence>
<keyword evidence="19" id="KW-1185">Reference proteome</keyword>
<gene>
    <name evidence="18" type="primary">ilvB</name>
    <name evidence="18" type="ORF">EYB31_24660</name>
</gene>
<keyword evidence="9" id="KW-0274">FAD</keyword>
<comment type="cofactor">
    <cofactor evidence="14">
        <name>thiamine diphosphate</name>
        <dbReference type="ChEBI" id="CHEBI:58937"/>
    </cofactor>
    <text evidence="14">Binds 1 thiamine pyrophosphate per subunit.</text>
</comment>
<evidence type="ECO:0000259" key="15">
    <source>
        <dbReference type="Pfam" id="PF00205"/>
    </source>
</evidence>
<reference evidence="18 19" key="1">
    <citation type="submission" date="2019-02" db="EMBL/GenBank/DDBJ databases">
        <title>Paenibacillus sp. nov., isolated from surface-sterilized tissue of Thalictrum simplex L.</title>
        <authorList>
            <person name="Tuo L."/>
        </authorList>
    </citation>
    <scope>NUCLEOTIDE SEQUENCE [LARGE SCALE GENOMIC DNA]</scope>
    <source>
        <strain evidence="18 19">N2SHLJ1</strain>
    </source>
</reference>
<dbReference type="EC" id="2.2.1.6" evidence="4 14"/>
<dbReference type="GO" id="GO:0009099">
    <property type="term" value="P:L-valine biosynthetic process"/>
    <property type="evidence" value="ECO:0007669"/>
    <property type="project" value="UniProtKB-UniPathway"/>
</dbReference>
<dbReference type="InterPro" id="IPR029061">
    <property type="entry name" value="THDP-binding"/>
</dbReference>
<feature type="domain" description="Thiamine pyrophosphate enzyme TPP-binding" evidence="16">
    <location>
        <begin position="455"/>
        <end position="603"/>
    </location>
</feature>
<dbReference type="InterPro" id="IPR000399">
    <property type="entry name" value="TPP-bd_CS"/>
</dbReference>